<comment type="caution">
    <text evidence="1">The sequence shown here is derived from an EMBL/GenBank/DDBJ whole genome shotgun (WGS) entry which is preliminary data.</text>
</comment>
<gene>
    <name evidence="1" type="ORF">BDR25DRAFT_251018</name>
</gene>
<protein>
    <submittedName>
        <fullName evidence="1">Uncharacterized protein</fullName>
    </submittedName>
</protein>
<evidence type="ECO:0000313" key="1">
    <source>
        <dbReference type="EMBL" id="KAF2478280.1"/>
    </source>
</evidence>
<organism evidence="1 2">
    <name type="scientific">Lindgomyces ingoldianus</name>
    <dbReference type="NCBI Taxonomy" id="673940"/>
    <lineage>
        <taxon>Eukaryota</taxon>
        <taxon>Fungi</taxon>
        <taxon>Dikarya</taxon>
        <taxon>Ascomycota</taxon>
        <taxon>Pezizomycotina</taxon>
        <taxon>Dothideomycetes</taxon>
        <taxon>Pleosporomycetidae</taxon>
        <taxon>Pleosporales</taxon>
        <taxon>Lindgomycetaceae</taxon>
        <taxon>Lindgomyces</taxon>
    </lineage>
</organism>
<accession>A0ACB6RIW1</accession>
<proteinExistence type="predicted"/>
<dbReference type="Proteomes" id="UP000799755">
    <property type="component" value="Unassembled WGS sequence"/>
</dbReference>
<name>A0ACB6RIW1_9PLEO</name>
<sequence>MALGSLKNSKWADRTPAEAHVFTQEQRIAQEKEKATRLLGRLRWKAESLIASYNRALDILSTAPGNLDGRHLRYPFMLGLGVVSPAVTPHEQAREAEMQKRRAESMFKLDFFEFYALLERYITQCLSILGVHVTANALGPNIGLRLLTNPNAPRTVQSNGMNQVHSSHRFHENLLEMLDQGDNPLHQALGRQDVRIQLGRAKEYRNKWKDADEKLTVSKWTPEDDPIKLRDLDLERMLSTIFGGLEHAQSVVNQSLGNSGMLLYQRDVDIDDDSMPYEYMYDPMDLD</sequence>
<dbReference type="EMBL" id="MU003492">
    <property type="protein sequence ID" value="KAF2478280.1"/>
    <property type="molecule type" value="Genomic_DNA"/>
</dbReference>
<reference evidence="1" key="1">
    <citation type="journal article" date="2020" name="Stud. Mycol.">
        <title>101 Dothideomycetes genomes: a test case for predicting lifestyles and emergence of pathogens.</title>
        <authorList>
            <person name="Haridas S."/>
            <person name="Albert R."/>
            <person name="Binder M."/>
            <person name="Bloem J."/>
            <person name="Labutti K."/>
            <person name="Salamov A."/>
            <person name="Andreopoulos B."/>
            <person name="Baker S."/>
            <person name="Barry K."/>
            <person name="Bills G."/>
            <person name="Bluhm B."/>
            <person name="Cannon C."/>
            <person name="Castanera R."/>
            <person name="Culley D."/>
            <person name="Daum C."/>
            <person name="Ezra D."/>
            <person name="Gonzalez J."/>
            <person name="Henrissat B."/>
            <person name="Kuo A."/>
            <person name="Liang C."/>
            <person name="Lipzen A."/>
            <person name="Lutzoni F."/>
            <person name="Magnuson J."/>
            <person name="Mondo S."/>
            <person name="Nolan M."/>
            <person name="Ohm R."/>
            <person name="Pangilinan J."/>
            <person name="Park H.-J."/>
            <person name="Ramirez L."/>
            <person name="Alfaro M."/>
            <person name="Sun H."/>
            <person name="Tritt A."/>
            <person name="Yoshinaga Y."/>
            <person name="Zwiers L.-H."/>
            <person name="Turgeon B."/>
            <person name="Goodwin S."/>
            <person name="Spatafora J."/>
            <person name="Crous P."/>
            <person name="Grigoriev I."/>
        </authorList>
    </citation>
    <scope>NUCLEOTIDE SEQUENCE</scope>
    <source>
        <strain evidence="1">ATCC 200398</strain>
    </source>
</reference>
<evidence type="ECO:0000313" key="2">
    <source>
        <dbReference type="Proteomes" id="UP000799755"/>
    </source>
</evidence>
<keyword evidence="2" id="KW-1185">Reference proteome</keyword>